<comment type="caution">
    <text evidence="2">The sequence shown here is derived from an EMBL/GenBank/DDBJ whole genome shotgun (WGS) entry which is preliminary data.</text>
</comment>
<feature type="signal peptide" evidence="1">
    <location>
        <begin position="1"/>
        <end position="19"/>
    </location>
</feature>
<keyword evidence="3" id="KW-1185">Reference proteome</keyword>
<feature type="chain" id="PRO_5047394730" evidence="1">
    <location>
        <begin position="20"/>
        <end position="193"/>
    </location>
</feature>
<organism evidence="2 3">
    <name type="scientific">Sinobacterium norvegicum</name>
    <dbReference type="NCBI Taxonomy" id="1641715"/>
    <lineage>
        <taxon>Bacteria</taxon>
        <taxon>Pseudomonadati</taxon>
        <taxon>Pseudomonadota</taxon>
        <taxon>Gammaproteobacteria</taxon>
        <taxon>Cellvibrionales</taxon>
        <taxon>Spongiibacteraceae</taxon>
        <taxon>Sinobacterium</taxon>
    </lineage>
</organism>
<evidence type="ECO:0000313" key="3">
    <source>
        <dbReference type="Proteomes" id="UP000838100"/>
    </source>
</evidence>
<evidence type="ECO:0000313" key="2">
    <source>
        <dbReference type="EMBL" id="CAH0992581.1"/>
    </source>
</evidence>
<keyword evidence="1" id="KW-0732">Signal</keyword>
<sequence>MSNKNPLFLISALSLPAFANNQLFLRKMQLFQQTVLNESELTQKIYQDFWRGYDELSVEQKTEVAKILNWAQDGVEVGERYHQALWQAAKHSLEQGKYCDESELQQLTDEVDHVVADGEALIDQNYRDMYHYETALGKENADRLMFAASNRQTMITARGDVIELTMDNIDDMLEQLSHSYNQARRLLCPTWVA</sequence>
<name>A0ABM9AII1_9GAMM</name>
<proteinExistence type="predicted"/>
<dbReference type="Proteomes" id="UP000838100">
    <property type="component" value="Unassembled WGS sequence"/>
</dbReference>
<dbReference type="RefSeq" id="WP_237445262.1">
    <property type="nucleotide sequence ID" value="NZ_CAKLPX010000003.1"/>
</dbReference>
<evidence type="ECO:0000256" key="1">
    <source>
        <dbReference type="SAM" id="SignalP"/>
    </source>
</evidence>
<dbReference type="EMBL" id="CAKLPX010000003">
    <property type="protein sequence ID" value="CAH0992581.1"/>
    <property type="molecule type" value="Genomic_DNA"/>
</dbReference>
<protein>
    <submittedName>
        <fullName evidence="2">Uncharacterized protein</fullName>
    </submittedName>
</protein>
<reference evidence="2" key="1">
    <citation type="submission" date="2021-12" db="EMBL/GenBank/DDBJ databases">
        <authorList>
            <person name="Rodrigo-Torres L."/>
            <person name="Arahal R. D."/>
            <person name="Lucena T."/>
        </authorList>
    </citation>
    <scope>NUCLEOTIDE SEQUENCE</scope>
    <source>
        <strain evidence="2">CECT 8267</strain>
    </source>
</reference>
<gene>
    <name evidence="2" type="ORF">SIN8267_02714</name>
</gene>
<accession>A0ABM9AII1</accession>